<keyword evidence="3" id="KW-0819">tRNA processing</keyword>
<dbReference type="AlphaFoldDB" id="A0A3B1AB86"/>
<dbReference type="Gene3D" id="3.30.420.40">
    <property type="match status" value="1"/>
</dbReference>
<comment type="subcellular location">
    <subcellularLocation>
        <location evidence="1">Cytoplasm</location>
    </subcellularLocation>
</comment>
<organism evidence="5">
    <name type="scientific">hydrothermal vent metagenome</name>
    <dbReference type="NCBI Taxonomy" id="652676"/>
    <lineage>
        <taxon>unclassified sequences</taxon>
        <taxon>metagenomes</taxon>
        <taxon>ecological metagenomes</taxon>
    </lineage>
</organism>
<keyword evidence="2" id="KW-0963">Cytoplasm</keyword>
<dbReference type="PANTHER" id="PTHR11735">
    <property type="entry name" value="TRNA N6-ADENOSINE THREONYLCARBAMOYLTRANSFERASE"/>
    <property type="match status" value="1"/>
</dbReference>
<proteinExistence type="predicted"/>
<accession>A0A3B1AB86</accession>
<protein>
    <submittedName>
        <fullName evidence="5">tRNA threonylcarbamoyladenosine biosynthesis protein TsaB</fullName>
    </submittedName>
</protein>
<evidence type="ECO:0000259" key="4">
    <source>
        <dbReference type="Pfam" id="PF00814"/>
    </source>
</evidence>
<feature type="domain" description="Gcp-like" evidence="4">
    <location>
        <begin position="28"/>
        <end position="91"/>
    </location>
</feature>
<evidence type="ECO:0000313" key="5">
    <source>
        <dbReference type="EMBL" id="VAW95489.1"/>
    </source>
</evidence>
<dbReference type="NCBIfam" id="TIGR03725">
    <property type="entry name" value="T6A_YeaZ"/>
    <property type="match status" value="1"/>
</dbReference>
<dbReference type="PANTHER" id="PTHR11735:SF11">
    <property type="entry name" value="TRNA THREONYLCARBAMOYLADENOSINE BIOSYNTHESIS PROTEIN TSAB"/>
    <property type="match status" value="1"/>
</dbReference>
<gene>
    <name evidence="5" type="ORF">MNBD_GAMMA19-1261</name>
</gene>
<name>A0A3B1AB86_9ZZZZ</name>
<sequence>MKLLAIETATDACSAALSIDGELRERFEIAPRAHTERILPMIDELMAEADITISQVDAMAFGCGPGAFTGVRIAVGVTQGIAFAADLPVVP</sequence>
<dbReference type="FunFam" id="3.30.420.40:FF:000097">
    <property type="entry name" value="tRNA threonylcarbamoyladenosine biosynthesis protein TsaB"/>
    <property type="match status" value="1"/>
</dbReference>
<dbReference type="InterPro" id="IPR043129">
    <property type="entry name" value="ATPase_NBD"/>
</dbReference>
<dbReference type="InterPro" id="IPR022496">
    <property type="entry name" value="T6A_TsaB"/>
</dbReference>
<dbReference type="GO" id="GO:0005829">
    <property type="term" value="C:cytosol"/>
    <property type="evidence" value="ECO:0007669"/>
    <property type="project" value="TreeGrafter"/>
</dbReference>
<evidence type="ECO:0000256" key="2">
    <source>
        <dbReference type="ARBA" id="ARBA00022490"/>
    </source>
</evidence>
<feature type="non-terminal residue" evidence="5">
    <location>
        <position position="91"/>
    </location>
</feature>
<dbReference type="Pfam" id="PF00814">
    <property type="entry name" value="TsaD"/>
    <property type="match status" value="1"/>
</dbReference>
<dbReference type="InterPro" id="IPR000905">
    <property type="entry name" value="Gcp-like_dom"/>
</dbReference>
<dbReference type="SUPFAM" id="SSF53067">
    <property type="entry name" value="Actin-like ATPase domain"/>
    <property type="match status" value="1"/>
</dbReference>
<dbReference type="EMBL" id="UOFV01000059">
    <property type="protein sequence ID" value="VAW95489.1"/>
    <property type="molecule type" value="Genomic_DNA"/>
</dbReference>
<dbReference type="GO" id="GO:0002949">
    <property type="term" value="P:tRNA threonylcarbamoyladenosine modification"/>
    <property type="evidence" value="ECO:0007669"/>
    <property type="project" value="InterPro"/>
</dbReference>
<evidence type="ECO:0000256" key="3">
    <source>
        <dbReference type="ARBA" id="ARBA00022694"/>
    </source>
</evidence>
<reference evidence="5" key="1">
    <citation type="submission" date="2018-06" db="EMBL/GenBank/DDBJ databases">
        <authorList>
            <person name="Zhirakovskaya E."/>
        </authorList>
    </citation>
    <scope>NUCLEOTIDE SEQUENCE</scope>
</reference>
<evidence type="ECO:0000256" key="1">
    <source>
        <dbReference type="ARBA" id="ARBA00004496"/>
    </source>
</evidence>